<dbReference type="EMBL" id="VDGG01000037">
    <property type="protein sequence ID" value="TQR09856.1"/>
    <property type="molecule type" value="Genomic_DNA"/>
</dbReference>
<dbReference type="InterPro" id="IPR001959">
    <property type="entry name" value="Transposase"/>
</dbReference>
<feature type="domain" description="Cas12f1-like TNB" evidence="7">
    <location>
        <begin position="282"/>
        <end position="346"/>
    </location>
</feature>
<dbReference type="PANTHER" id="PTHR30405">
    <property type="entry name" value="TRANSPOSASE"/>
    <property type="match status" value="1"/>
</dbReference>
<evidence type="ECO:0000256" key="2">
    <source>
        <dbReference type="ARBA" id="ARBA00011044"/>
    </source>
</evidence>
<keyword evidence="4" id="KW-0238">DNA-binding</keyword>
<feature type="domain" description="Probable transposase IS891/IS1136/IS1341" evidence="6">
    <location>
        <begin position="159"/>
        <end position="263"/>
    </location>
</feature>
<dbReference type="Pfam" id="PF07282">
    <property type="entry name" value="Cas12f1-like_TNB"/>
    <property type="match status" value="1"/>
</dbReference>
<keyword evidence="3" id="KW-0815">Transposition</keyword>
<comment type="similarity">
    <text evidence="2">In the N-terminal section; belongs to the transposase 2 family.</text>
</comment>
<accession>A0A544SXD8</accession>
<dbReference type="GO" id="GO:0006310">
    <property type="term" value="P:DNA recombination"/>
    <property type="evidence" value="ECO:0007669"/>
    <property type="project" value="UniProtKB-KW"/>
</dbReference>
<dbReference type="NCBIfam" id="TIGR01766">
    <property type="entry name" value="IS200/IS605 family accessory protein TnpB-like domain"/>
    <property type="match status" value="1"/>
</dbReference>
<name>A0A544SXD8_9BACI</name>
<dbReference type="AlphaFoldDB" id="A0A544SXD8"/>
<protein>
    <submittedName>
        <fullName evidence="8">IS200/IS605 family element transposase accessory protein TnpB</fullName>
    </submittedName>
</protein>
<dbReference type="Pfam" id="PF01385">
    <property type="entry name" value="OrfB_IS605"/>
    <property type="match status" value="1"/>
</dbReference>
<dbReference type="RefSeq" id="WP_142608296.1">
    <property type="nucleotide sequence ID" value="NZ_VDGG01000037.1"/>
</dbReference>
<dbReference type="OrthoDB" id="4278026at2"/>
<dbReference type="Proteomes" id="UP000318937">
    <property type="component" value="Unassembled WGS sequence"/>
</dbReference>
<evidence type="ECO:0000256" key="5">
    <source>
        <dbReference type="ARBA" id="ARBA00023172"/>
    </source>
</evidence>
<organism evidence="8 9">
    <name type="scientific">Psychrobacillus soli</name>
    <dbReference type="NCBI Taxonomy" id="1543965"/>
    <lineage>
        <taxon>Bacteria</taxon>
        <taxon>Bacillati</taxon>
        <taxon>Bacillota</taxon>
        <taxon>Bacilli</taxon>
        <taxon>Bacillales</taxon>
        <taxon>Bacillaceae</taxon>
        <taxon>Psychrobacillus</taxon>
    </lineage>
</organism>
<dbReference type="PANTHER" id="PTHR30405:SF11">
    <property type="entry name" value="RNA-GUIDED DNA ENDONUCLEASE RV2885C-RELATED"/>
    <property type="match status" value="1"/>
</dbReference>
<keyword evidence="5" id="KW-0233">DNA recombination</keyword>
<evidence type="ECO:0000256" key="3">
    <source>
        <dbReference type="ARBA" id="ARBA00022578"/>
    </source>
</evidence>
<dbReference type="GO" id="GO:0032196">
    <property type="term" value="P:transposition"/>
    <property type="evidence" value="ECO:0007669"/>
    <property type="project" value="UniProtKB-KW"/>
</dbReference>
<evidence type="ECO:0000256" key="4">
    <source>
        <dbReference type="ARBA" id="ARBA00023125"/>
    </source>
</evidence>
<evidence type="ECO:0000256" key="1">
    <source>
        <dbReference type="ARBA" id="ARBA00008761"/>
    </source>
</evidence>
<evidence type="ECO:0000259" key="6">
    <source>
        <dbReference type="Pfam" id="PF01385"/>
    </source>
</evidence>
<dbReference type="InterPro" id="IPR010095">
    <property type="entry name" value="Cas12f1-like_TNB"/>
</dbReference>
<gene>
    <name evidence="8" type="ORF">FG383_15485</name>
</gene>
<dbReference type="NCBIfam" id="NF040570">
    <property type="entry name" value="guided_TnpB"/>
    <property type="match status" value="1"/>
</dbReference>
<sequence length="361" mass="41692">MQTITLKLELQKPTQAKMSMYRKMTEVNTAFSNWLLHFDELKTATSKVFGLYSDERLPSAIVNQTIRTVKSKKKNQKAKTFRRLWCSFNNQNFKVERENGLFKVSFPTFEKRIGVPIISKDHQKRWLDKLLSGNVKQGTTELYEKRGRWFVAITLSFVVEQKQARQGEPKTMGIDIGLRQLAVATAGTTSIFFPGNEMAYRRRRFASRRRKLGEAKKLHTIRKSKNKESEWMKDANHKISRHIVDFALENGVHLIRMEDLTGIRHSKKSRKEAGRNLHSWSHYQLQLFIEYKAKMAGLSIEYVNPKHTSVTCKCGHIDKRSRKTDTFCCTQCGYLSHADVNASINIAKAVSGLSTRKTINN</sequence>
<evidence type="ECO:0000313" key="8">
    <source>
        <dbReference type="EMBL" id="TQR09856.1"/>
    </source>
</evidence>
<comment type="similarity">
    <text evidence="1">In the C-terminal section; belongs to the transposase 35 family.</text>
</comment>
<comment type="caution">
    <text evidence="8">The sequence shown here is derived from an EMBL/GenBank/DDBJ whole genome shotgun (WGS) entry which is preliminary data.</text>
</comment>
<evidence type="ECO:0000259" key="7">
    <source>
        <dbReference type="Pfam" id="PF07282"/>
    </source>
</evidence>
<keyword evidence="9" id="KW-1185">Reference proteome</keyword>
<proteinExistence type="inferred from homology"/>
<reference evidence="8 9" key="1">
    <citation type="submission" date="2019-05" db="EMBL/GenBank/DDBJ databases">
        <title>Psychrobacillus vulpis sp. nov., a new species isolated from feces of a red fox that inhabits in The Tablas de Daimiel Natural Park, Albacete, Spain.</title>
        <authorList>
            <person name="Rodriguez M."/>
            <person name="Reina J.C."/>
            <person name="Bejar V."/>
            <person name="Llamas I."/>
        </authorList>
    </citation>
    <scope>NUCLEOTIDE SEQUENCE [LARGE SCALE GENOMIC DNA]</scope>
    <source>
        <strain evidence="8 9">NHI-2</strain>
    </source>
</reference>
<dbReference type="InterPro" id="IPR051399">
    <property type="entry name" value="RNA-guided_DNA_endo/Transpos"/>
</dbReference>
<evidence type="ECO:0000313" key="9">
    <source>
        <dbReference type="Proteomes" id="UP000318937"/>
    </source>
</evidence>
<dbReference type="GO" id="GO:0003677">
    <property type="term" value="F:DNA binding"/>
    <property type="evidence" value="ECO:0007669"/>
    <property type="project" value="UniProtKB-KW"/>
</dbReference>